<evidence type="ECO:0000313" key="5">
    <source>
        <dbReference type="Proteomes" id="UP000284395"/>
    </source>
</evidence>
<comment type="caution">
    <text evidence="4">The sequence shown here is derived from an EMBL/GenBank/DDBJ whole genome shotgun (WGS) entry which is preliminary data.</text>
</comment>
<evidence type="ECO:0000313" key="4">
    <source>
        <dbReference type="EMBL" id="RKF15472.1"/>
    </source>
</evidence>
<dbReference type="AlphaFoldDB" id="A0A420E8Q5"/>
<dbReference type="Pfam" id="PF21306">
    <property type="entry name" value="TetR_C_40"/>
    <property type="match status" value="1"/>
</dbReference>
<evidence type="ECO:0000256" key="2">
    <source>
        <dbReference type="PROSITE-ProRule" id="PRU00335"/>
    </source>
</evidence>
<dbReference type="InterPro" id="IPR050109">
    <property type="entry name" value="HTH-type_TetR-like_transc_reg"/>
</dbReference>
<sequence length="216" mass="24192">MMAITKEDLERRAQIGRERRARTRARILLAAFNTLGTENGLLSRIEDIAAAADVTRATFYNHFAGMEELLQALSHEVTHDFLVAVRRTVDSKPDPRERATVGIRYYLHRARNDEQWAWSMINMSGNGIIFGAETFQQAEQTIQEGMDSGMLNLPSSQVGRDLLMGTSLAAVETMVREETPEDYPEAIAGFILLGMGVNYEEARQIAHLPLPALIDE</sequence>
<dbReference type="EMBL" id="RAPF01000021">
    <property type="protein sequence ID" value="RKF15472.1"/>
    <property type="molecule type" value="Genomic_DNA"/>
</dbReference>
<dbReference type="OrthoDB" id="9811084at2"/>
<reference evidence="4 5" key="1">
    <citation type="submission" date="2018-09" db="EMBL/GenBank/DDBJ databases">
        <title>Altererythrobacter spongiae sp. nov., isolated from a marine sponge.</title>
        <authorList>
            <person name="Zhuang L."/>
            <person name="Luo L."/>
        </authorList>
    </citation>
    <scope>NUCLEOTIDE SEQUENCE [LARGE SCALE GENOMIC DNA]</scope>
    <source>
        <strain evidence="4 5">HN-Y73</strain>
    </source>
</reference>
<dbReference type="SUPFAM" id="SSF46689">
    <property type="entry name" value="Homeodomain-like"/>
    <property type="match status" value="1"/>
</dbReference>
<dbReference type="Gene3D" id="1.10.357.10">
    <property type="entry name" value="Tetracycline Repressor, domain 2"/>
    <property type="match status" value="1"/>
</dbReference>
<dbReference type="PROSITE" id="PS50977">
    <property type="entry name" value="HTH_TETR_2"/>
    <property type="match status" value="1"/>
</dbReference>
<feature type="domain" description="HTH tetR-type" evidence="3">
    <location>
        <begin position="21"/>
        <end position="81"/>
    </location>
</feature>
<keyword evidence="5" id="KW-1185">Reference proteome</keyword>
<dbReference type="GO" id="GO:0000976">
    <property type="term" value="F:transcription cis-regulatory region binding"/>
    <property type="evidence" value="ECO:0007669"/>
    <property type="project" value="TreeGrafter"/>
</dbReference>
<evidence type="ECO:0000256" key="1">
    <source>
        <dbReference type="ARBA" id="ARBA00023125"/>
    </source>
</evidence>
<gene>
    <name evidence="4" type="ORF">D6851_17280</name>
</gene>
<dbReference type="GO" id="GO:0003700">
    <property type="term" value="F:DNA-binding transcription factor activity"/>
    <property type="evidence" value="ECO:0007669"/>
    <property type="project" value="TreeGrafter"/>
</dbReference>
<dbReference type="PANTHER" id="PTHR30055:SF146">
    <property type="entry name" value="HTH-TYPE TRANSCRIPTIONAL DUAL REGULATOR CECR"/>
    <property type="match status" value="1"/>
</dbReference>
<name>A0A420E8Q5_9SPHN</name>
<keyword evidence="1 2" id="KW-0238">DNA-binding</keyword>
<dbReference type="PANTHER" id="PTHR30055">
    <property type="entry name" value="HTH-TYPE TRANSCRIPTIONAL REGULATOR RUTR"/>
    <property type="match status" value="1"/>
</dbReference>
<organism evidence="4 5">
    <name type="scientific">Altericroceibacterium spongiae</name>
    <dbReference type="NCBI Taxonomy" id="2320269"/>
    <lineage>
        <taxon>Bacteria</taxon>
        <taxon>Pseudomonadati</taxon>
        <taxon>Pseudomonadota</taxon>
        <taxon>Alphaproteobacteria</taxon>
        <taxon>Sphingomonadales</taxon>
        <taxon>Erythrobacteraceae</taxon>
        <taxon>Altericroceibacterium</taxon>
    </lineage>
</organism>
<dbReference type="RefSeq" id="WP_120326087.1">
    <property type="nucleotide sequence ID" value="NZ_RAPF01000021.1"/>
</dbReference>
<dbReference type="InterPro" id="IPR049513">
    <property type="entry name" value="TetR_C_40"/>
</dbReference>
<protein>
    <submittedName>
        <fullName evidence="4">TetR/AcrR family transcriptional regulator</fullName>
    </submittedName>
</protein>
<dbReference type="InterPro" id="IPR001647">
    <property type="entry name" value="HTH_TetR"/>
</dbReference>
<dbReference type="PRINTS" id="PR00455">
    <property type="entry name" value="HTHTETR"/>
</dbReference>
<proteinExistence type="predicted"/>
<dbReference type="InterPro" id="IPR009057">
    <property type="entry name" value="Homeodomain-like_sf"/>
</dbReference>
<accession>A0A420E8Q5</accession>
<feature type="DNA-binding region" description="H-T-H motif" evidence="2">
    <location>
        <begin position="44"/>
        <end position="63"/>
    </location>
</feature>
<dbReference type="Proteomes" id="UP000284395">
    <property type="component" value="Unassembled WGS sequence"/>
</dbReference>
<dbReference type="Pfam" id="PF00440">
    <property type="entry name" value="TetR_N"/>
    <property type="match status" value="1"/>
</dbReference>
<evidence type="ECO:0000259" key="3">
    <source>
        <dbReference type="PROSITE" id="PS50977"/>
    </source>
</evidence>